<feature type="compositionally biased region" description="Basic and acidic residues" evidence="1">
    <location>
        <begin position="56"/>
        <end position="75"/>
    </location>
</feature>
<proteinExistence type="predicted"/>
<comment type="caution">
    <text evidence="2">The sequence shown here is derived from an EMBL/GenBank/DDBJ whole genome shotgun (WGS) entry which is preliminary data.</text>
</comment>
<name>A0A853AVC9_9PSEU</name>
<evidence type="ECO:0000313" key="2">
    <source>
        <dbReference type="EMBL" id="NYI86653.1"/>
    </source>
</evidence>
<evidence type="ECO:0000256" key="1">
    <source>
        <dbReference type="SAM" id="MobiDB-lite"/>
    </source>
</evidence>
<dbReference type="Proteomes" id="UP000587002">
    <property type="component" value="Unassembled WGS sequence"/>
</dbReference>
<feature type="compositionally biased region" description="Polar residues" evidence="1">
    <location>
        <begin position="17"/>
        <end position="40"/>
    </location>
</feature>
<keyword evidence="3" id="KW-1185">Reference proteome</keyword>
<gene>
    <name evidence="2" type="ORF">HNR68_005283</name>
</gene>
<feature type="region of interest" description="Disordered" evidence="1">
    <location>
        <begin position="1"/>
        <end position="100"/>
    </location>
</feature>
<protein>
    <submittedName>
        <fullName evidence="2">Uncharacterized protein</fullName>
    </submittedName>
</protein>
<feature type="compositionally biased region" description="Low complexity" evidence="1">
    <location>
        <begin position="81"/>
        <end position="90"/>
    </location>
</feature>
<dbReference type="EMBL" id="JACCFJ010000001">
    <property type="protein sequence ID" value="NYI86653.1"/>
    <property type="molecule type" value="Genomic_DNA"/>
</dbReference>
<sequence>MLPRCAVRDVRDHVKGASTSAGPQTEPPWSTSSGDPTGSSADHPGVLLIRPVSSAHEGRSRRLKTTVDSRGERADTAGGDRISIPSAAPSSTPPPSITTRRTPHLIASTMDWSSDLVHHRSRPTPLGHRSRAVRGALDAIARARTSSVWRDQRHRRCTIFLVLTGKVLVPPSSTRCGRTARPGEPPRWAASRARAPRELRCARLGAGPAPRAGGIRPPGLICAHRAGHEPGAVQRQRHHAGVNSCSKGSSGGRAPGRSGHRDR</sequence>
<evidence type="ECO:0000313" key="3">
    <source>
        <dbReference type="Proteomes" id="UP000587002"/>
    </source>
</evidence>
<organism evidence="2 3">
    <name type="scientific">Saccharopolyspora hordei</name>
    <dbReference type="NCBI Taxonomy" id="1838"/>
    <lineage>
        <taxon>Bacteria</taxon>
        <taxon>Bacillati</taxon>
        <taxon>Actinomycetota</taxon>
        <taxon>Actinomycetes</taxon>
        <taxon>Pseudonocardiales</taxon>
        <taxon>Pseudonocardiaceae</taxon>
        <taxon>Saccharopolyspora</taxon>
    </lineage>
</organism>
<reference evidence="2 3" key="1">
    <citation type="submission" date="2020-07" db="EMBL/GenBank/DDBJ databases">
        <title>Sequencing the genomes of 1000 actinobacteria strains.</title>
        <authorList>
            <person name="Klenk H.-P."/>
        </authorList>
    </citation>
    <scope>NUCLEOTIDE SEQUENCE [LARGE SCALE GENOMIC DNA]</scope>
    <source>
        <strain evidence="2 3">DSM 44065</strain>
    </source>
</reference>
<accession>A0A853AVC9</accession>
<feature type="region of interest" description="Disordered" evidence="1">
    <location>
        <begin position="226"/>
        <end position="263"/>
    </location>
</feature>
<dbReference type="AlphaFoldDB" id="A0A853AVC9"/>
<feature type="region of interest" description="Disordered" evidence="1">
    <location>
        <begin position="173"/>
        <end position="193"/>
    </location>
</feature>
<feature type="compositionally biased region" description="Basic and acidic residues" evidence="1">
    <location>
        <begin position="1"/>
        <end position="15"/>
    </location>
</feature>